<keyword evidence="13" id="KW-0175">Coiled coil</keyword>
<dbReference type="Gene3D" id="3.30.565.10">
    <property type="entry name" value="Histidine kinase-like ATPase, C-terminal domain"/>
    <property type="match status" value="1"/>
</dbReference>
<evidence type="ECO:0000256" key="11">
    <source>
        <dbReference type="ARBA" id="ARBA00023012"/>
    </source>
</evidence>
<dbReference type="RefSeq" id="WP_135589239.1">
    <property type="nucleotide sequence ID" value="NZ_RQEP01000019.1"/>
</dbReference>
<evidence type="ECO:0000313" key="17">
    <source>
        <dbReference type="EMBL" id="TGJ99147.1"/>
    </source>
</evidence>
<reference evidence="17" key="1">
    <citation type="journal article" date="2019" name="PLoS Negl. Trop. Dis.">
        <title>Revisiting the worldwide diversity of Leptospira species in the environment.</title>
        <authorList>
            <person name="Vincent A.T."/>
            <person name="Schiettekatte O."/>
            <person name="Bourhy P."/>
            <person name="Veyrier F.J."/>
            <person name="Picardeau M."/>
        </authorList>
    </citation>
    <scope>NUCLEOTIDE SEQUENCE [LARGE SCALE GENOMIC DNA]</scope>
    <source>
        <strain evidence="17">SSS9</strain>
    </source>
</reference>
<evidence type="ECO:0000256" key="3">
    <source>
        <dbReference type="ARBA" id="ARBA00012438"/>
    </source>
</evidence>
<keyword evidence="12" id="KW-0472">Membrane</keyword>
<dbReference type="Pfam" id="PF02518">
    <property type="entry name" value="HATPase_c"/>
    <property type="match status" value="1"/>
</dbReference>
<dbReference type="SUPFAM" id="SSF47384">
    <property type="entry name" value="Homodimeric domain of signal transducing histidine kinase"/>
    <property type="match status" value="1"/>
</dbReference>
<evidence type="ECO:0000256" key="7">
    <source>
        <dbReference type="ARBA" id="ARBA00022741"/>
    </source>
</evidence>
<dbReference type="OrthoDB" id="340764at2"/>
<dbReference type="Pfam" id="PF00512">
    <property type="entry name" value="HisKA"/>
    <property type="match status" value="1"/>
</dbReference>
<evidence type="ECO:0000259" key="15">
    <source>
        <dbReference type="PROSITE" id="PS50112"/>
    </source>
</evidence>
<dbReference type="FunFam" id="3.30.565.10:FF:000037">
    <property type="entry name" value="Hybrid sensor histidine kinase/response regulator"/>
    <property type="match status" value="1"/>
</dbReference>
<gene>
    <name evidence="17" type="ORF">EHO59_14810</name>
</gene>
<evidence type="ECO:0000256" key="13">
    <source>
        <dbReference type="SAM" id="Coils"/>
    </source>
</evidence>
<dbReference type="FunFam" id="1.10.287.130:FF:000004">
    <property type="entry name" value="Ethylene receptor 1"/>
    <property type="match status" value="1"/>
</dbReference>
<dbReference type="Gene3D" id="3.30.450.20">
    <property type="entry name" value="PAS domain"/>
    <property type="match status" value="1"/>
</dbReference>
<keyword evidence="5" id="KW-0808">Transferase</keyword>
<proteinExistence type="predicted"/>
<dbReference type="GO" id="GO:0016020">
    <property type="term" value="C:membrane"/>
    <property type="evidence" value="ECO:0007669"/>
    <property type="project" value="UniProtKB-SubCell"/>
</dbReference>
<dbReference type="CDD" id="cd16922">
    <property type="entry name" value="HATPase_EvgS-ArcB-TorS-like"/>
    <property type="match status" value="1"/>
</dbReference>
<dbReference type="AlphaFoldDB" id="A0A4R9FKU0"/>
<dbReference type="InterPro" id="IPR000700">
    <property type="entry name" value="PAS-assoc_C"/>
</dbReference>
<evidence type="ECO:0000256" key="6">
    <source>
        <dbReference type="ARBA" id="ARBA00022692"/>
    </source>
</evidence>
<comment type="caution">
    <text evidence="17">The sequence shown here is derived from an EMBL/GenBank/DDBJ whole genome shotgun (WGS) entry which is preliminary data.</text>
</comment>
<dbReference type="InterPro" id="IPR035965">
    <property type="entry name" value="PAS-like_dom_sf"/>
</dbReference>
<keyword evidence="7" id="KW-0547">Nucleotide-binding</keyword>
<dbReference type="SMART" id="SM00388">
    <property type="entry name" value="HisKA"/>
    <property type="match status" value="1"/>
</dbReference>
<dbReference type="EMBL" id="RQEP01000019">
    <property type="protein sequence ID" value="TGJ99147.1"/>
    <property type="molecule type" value="Genomic_DNA"/>
</dbReference>
<accession>A0A4R9FKU0</accession>
<dbReference type="GO" id="GO:0005524">
    <property type="term" value="F:ATP binding"/>
    <property type="evidence" value="ECO:0007669"/>
    <property type="project" value="UniProtKB-KW"/>
</dbReference>
<protein>
    <recommendedName>
        <fullName evidence="3">histidine kinase</fullName>
        <ecNumber evidence="3">2.7.13.3</ecNumber>
    </recommendedName>
</protein>
<name>A0A4R9FKU0_9LEPT</name>
<keyword evidence="18" id="KW-1185">Reference proteome</keyword>
<feature type="domain" description="PAC" evidence="16">
    <location>
        <begin position="89"/>
        <end position="141"/>
    </location>
</feature>
<keyword evidence="4" id="KW-0597">Phosphoprotein</keyword>
<keyword evidence="11" id="KW-0902">Two-component regulatory system</keyword>
<dbReference type="GO" id="GO:0000155">
    <property type="term" value="F:phosphorelay sensor kinase activity"/>
    <property type="evidence" value="ECO:0007669"/>
    <property type="project" value="InterPro"/>
</dbReference>
<dbReference type="PANTHER" id="PTHR43711:SF26">
    <property type="entry name" value="SENSOR HISTIDINE KINASE RCSC"/>
    <property type="match status" value="1"/>
</dbReference>
<dbReference type="Proteomes" id="UP000297453">
    <property type="component" value="Unassembled WGS sequence"/>
</dbReference>
<dbReference type="PROSITE" id="PS50113">
    <property type="entry name" value="PAC"/>
    <property type="match status" value="1"/>
</dbReference>
<evidence type="ECO:0000313" key="18">
    <source>
        <dbReference type="Proteomes" id="UP000297453"/>
    </source>
</evidence>
<evidence type="ECO:0000256" key="1">
    <source>
        <dbReference type="ARBA" id="ARBA00000085"/>
    </source>
</evidence>
<evidence type="ECO:0000256" key="12">
    <source>
        <dbReference type="ARBA" id="ARBA00023136"/>
    </source>
</evidence>
<dbReference type="Gene3D" id="1.10.287.130">
    <property type="match status" value="1"/>
</dbReference>
<dbReference type="InterPro" id="IPR003594">
    <property type="entry name" value="HATPase_dom"/>
</dbReference>
<dbReference type="InterPro" id="IPR003661">
    <property type="entry name" value="HisK_dim/P_dom"/>
</dbReference>
<dbReference type="Pfam" id="PF13426">
    <property type="entry name" value="PAS_9"/>
    <property type="match status" value="1"/>
</dbReference>
<comment type="catalytic activity">
    <reaction evidence="1">
        <text>ATP + protein L-histidine = ADP + protein N-phospho-L-histidine.</text>
        <dbReference type="EC" id="2.7.13.3"/>
    </reaction>
</comment>
<comment type="subcellular location">
    <subcellularLocation>
        <location evidence="2">Membrane</location>
    </subcellularLocation>
</comment>
<dbReference type="SUPFAM" id="SSF55874">
    <property type="entry name" value="ATPase domain of HSP90 chaperone/DNA topoisomerase II/histidine kinase"/>
    <property type="match status" value="1"/>
</dbReference>
<evidence type="ECO:0000259" key="14">
    <source>
        <dbReference type="PROSITE" id="PS50109"/>
    </source>
</evidence>
<dbReference type="InterPro" id="IPR036097">
    <property type="entry name" value="HisK_dim/P_sf"/>
</dbReference>
<evidence type="ECO:0000256" key="10">
    <source>
        <dbReference type="ARBA" id="ARBA00022989"/>
    </source>
</evidence>
<feature type="domain" description="Histidine kinase" evidence="14">
    <location>
        <begin position="348"/>
        <end position="565"/>
    </location>
</feature>
<feature type="domain" description="PAS" evidence="15">
    <location>
        <begin position="11"/>
        <end position="86"/>
    </location>
</feature>
<evidence type="ECO:0000256" key="8">
    <source>
        <dbReference type="ARBA" id="ARBA00022777"/>
    </source>
</evidence>
<evidence type="ECO:0000256" key="9">
    <source>
        <dbReference type="ARBA" id="ARBA00022840"/>
    </source>
</evidence>
<dbReference type="InterPro" id="IPR005467">
    <property type="entry name" value="His_kinase_dom"/>
</dbReference>
<dbReference type="PROSITE" id="PS50109">
    <property type="entry name" value="HIS_KIN"/>
    <property type="match status" value="1"/>
</dbReference>
<feature type="coiled-coil region" evidence="13">
    <location>
        <begin position="303"/>
        <end position="334"/>
    </location>
</feature>
<evidence type="ECO:0000259" key="16">
    <source>
        <dbReference type="PROSITE" id="PS50113"/>
    </source>
</evidence>
<evidence type="ECO:0000256" key="2">
    <source>
        <dbReference type="ARBA" id="ARBA00004370"/>
    </source>
</evidence>
<keyword evidence="9" id="KW-0067">ATP-binding</keyword>
<sequence length="691" mass="78935">MVKEDLRFGSGTELFQLIVSQTSDAILVTDSNLNENGPSIVFANPAFCNLTGYKIEELQGKSAKILFGKDTNRKTLQNLKNCVQRGIPYSSSTINYRKDGSKYHAEWTVSPVKDPAGKITNLLSIQRDITDKILREEFAARRLRSEMGLTAASQILMSTQHESFTVERAIEHFLVLTGAERIYFYKRTSNPEVLLLEAESKSPFSSSTLAETHPQISLTSRFSRWKGFLHKNEIIEFRTSQLPELERYFCQGRRSDTIFLFPLKISGDWIGFLGMEFFESQTGPEEQFTFRTFADLIGFYLERKSILEELKTHKETLEETVEKRTKELSVQKEKAEAASTAKSEFLANMSHELRTPLNAIIGLSKMIQPSQEDPSNQRYLDVIHNSGLHLLGLINDILDLSKLNAGKSSFNFDELDLKKEIEQVVSVLEAEILRKHIHLVWQESDIQHPLITGDPKRVRQIFLNLLGNAVKFTEEQGSIYVSVSKERDFWLVEITDTGIGIPDEEQRKVFDAFYQVKNARTKDTEGTGLGLSIVKKLVEAHNGSIRLKSREGIGTSFFISLPVLDKGERKIQVRRNYSNAYPEKLKANCYIRFECANRKNEELLTSFFKKQDQDLYFSENKGEYNKKLILFRDNRATTGLPGSSKAWKTVYILPEGNTREEGTEFDFYLGSPISIDELKVIIEQLADEIHE</sequence>
<dbReference type="NCBIfam" id="TIGR00229">
    <property type="entry name" value="sensory_box"/>
    <property type="match status" value="1"/>
</dbReference>
<keyword evidence="10" id="KW-1133">Transmembrane helix</keyword>
<dbReference type="PRINTS" id="PR00344">
    <property type="entry name" value="BCTRLSENSOR"/>
</dbReference>
<dbReference type="CDD" id="cd00130">
    <property type="entry name" value="PAS"/>
    <property type="match status" value="1"/>
</dbReference>
<dbReference type="PROSITE" id="PS50112">
    <property type="entry name" value="PAS"/>
    <property type="match status" value="1"/>
</dbReference>
<dbReference type="InterPro" id="IPR001610">
    <property type="entry name" value="PAC"/>
</dbReference>
<dbReference type="InterPro" id="IPR050736">
    <property type="entry name" value="Sensor_HK_Regulatory"/>
</dbReference>
<dbReference type="EC" id="2.7.13.3" evidence="3"/>
<evidence type="ECO:0000256" key="4">
    <source>
        <dbReference type="ARBA" id="ARBA00022553"/>
    </source>
</evidence>
<dbReference type="InterPro" id="IPR036890">
    <property type="entry name" value="HATPase_C_sf"/>
</dbReference>
<dbReference type="SMART" id="SM00091">
    <property type="entry name" value="PAS"/>
    <property type="match status" value="1"/>
</dbReference>
<dbReference type="InterPro" id="IPR000014">
    <property type="entry name" value="PAS"/>
</dbReference>
<evidence type="ECO:0000256" key="5">
    <source>
        <dbReference type="ARBA" id="ARBA00022679"/>
    </source>
</evidence>
<organism evidence="17 18">
    <name type="scientific">Leptospira semungkisensis</name>
    <dbReference type="NCBI Taxonomy" id="2484985"/>
    <lineage>
        <taxon>Bacteria</taxon>
        <taxon>Pseudomonadati</taxon>
        <taxon>Spirochaetota</taxon>
        <taxon>Spirochaetia</taxon>
        <taxon>Leptospirales</taxon>
        <taxon>Leptospiraceae</taxon>
        <taxon>Leptospira</taxon>
    </lineage>
</organism>
<keyword evidence="6" id="KW-0812">Transmembrane</keyword>
<dbReference type="SUPFAM" id="SSF55785">
    <property type="entry name" value="PYP-like sensor domain (PAS domain)"/>
    <property type="match status" value="1"/>
</dbReference>
<dbReference type="PANTHER" id="PTHR43711">
    <property type="entry name" value="TWO-COMPONENT HISTIDINE KINASE"/>
    <property type="match status" value="1"/>
</dbReference>
<dbReference type="SMART" id="SM00086">
    <property type="entry name" value="PAC"/>
    <property type="match status" value="1"/>
</dbReference>
<dbReference type="InterPro" id="IPR004358">
    <property type="entry name" value="Sig_transdc_His_kin-like_C"/>
</dbReference>
<dbReference type="SMART" id="SM00387">
    <property type="entry name" value="HATPase_c"/>
    <property type="match status" value="1"/>
</dbReference>
<dbReference type="CDD" id="cd00082">
    <property type="entry name" value="HisKA"/>
    <property type="match status" value="1"/>
</dbReference>
<keyword evidence="8" id="KW-0418">Kinase</keyword>